<dbReference type="FunFam" id="3.30.420.10:FF:000003">
    <property type="entry name" value="Oligoribonuclease"/>
    <property type="match status" value="1"/>
</dbReference>
<name>A0A0D2VJ02_GOSRA</name>
<gene>
    <name evidence="6" type="ORF">B456_013G266500</name>
</gene>
<dbReference type="SMART" id="SM00479">
    <property type="entry name" value="EXOIII"/>
    <property type="match status" value="1"/>
</dbReference>
<dbReference type="SUPFAM" id="SSF53098">
    <property type="entry name" value="Ribonuclease H-like"/>
    <property type="match status" value="1"/>
</dbReference>
<accession>A0A0D2VJ02</accession>
<feature type="domain" description="Exonuclease" evidence="5">
    <location>
        <begin position="70"/>
        <end position="244"/>
    </location>
</feature>
<dbReference type="EMBL" id="CM001752">
    <property type="protein sequence ID" value="KJB83831.1"/>
    <property type="molecule type" value="Genomic_DNA"/>
</dbReference>
<keyword evidence="3" id="KW-0378">Hydrolase</keyword>
<dbReference type="CDD" id="cd06135">
    <property type="entry name" value="Orn"/>
    <property type="match status" value="1"/>
</dbReference>
<dbReference type="PANTHER" id="PTHR11046:SF0">
    <property type="entry name" value="OLIGORIBONUCLEASE, MITOCHONDRIAL"/>
    <property type="match status" value="1"/>
</dbReference>
<dbReference type="eggNOG" id="KOG3242">
    <property type="taxonomic scope" value="Eukaryota"/>
</dbReference>
<keyword evidence="2" id="KW-0540">Nuclease</keyword>
<dbReference type="GO" id="GO:0003676">
    <property type="term" value="F:nucleic acid binding"/>
    <property type="evidence" value="ECO:0007669"/>
    <property type="project" value="InterPro"/>
</dbReference>
<evidence type="ECO:0000256" key="4">
    <source>
        <dbReference type="ARBA" id="ARBA00022839"/>
    </source>
</evidence>
<dbReference type="Gene3D" id="3.30.420.10">
    <property type="entry name" value="Ribonuclease H-like superfamily/Ribonuclease H"/>
    <property type="match status" value="1"/>
</dbReference>
<evidence type="ECO:0000256" key="1">
    <source>
        <dbReference type="ARBA" id="ARBA00009921"/>
    </source>
</evidence>
<dbReference type="InterPro" id="IPR012337">
    <property type="entry name" value="RNaseH-like_sf"/>
</dbReference>
<dbReference type="GO" id="GO:0005739">
    <property type="term" value="C:mitochondrion"/>
    <property type="evidence" value="ECO:0007669"/>
    <property type="project" value="TreeGrafter"/>
</dbReference>
<evidence type="ECO:0000256" key="2">
    <source>
        <dbReference type="ARBA" id="ARBA00022722"/>
    </source>
</evidence>
<dbReference type="AlphaFoldDB" id="A0A0D2VJ02"/>
<protein>
    <recommendedName>
        <fullName evidence="5">Exonuclease domain-containing protein</fullName>
    </recommendedName>
</protein>
<comment type="similarity">
    <text evidence="1">Belongs to the oligoribonuclease family.</text>
</comment>
<dbReference type="InterPro" id="IPR036397">
    <property type="entry name" value="RNaseH_sf"/>
</dbReference>
<keyword evidence="7" id="KW-1185">Reference proteome</keyword>
<dbReference type="Proteomes" id="UP000032304">
    <property type="component" value="Chromosome 13"/>
</dbReference>
<dbReference type="Gramene" id="KJB83831">
    <property type="protein sequence ID" value="KJB83831"/>
    <property type="gene ID" value="B456_013G266500"/>
</dbReference>
<keyword evidence="4" id="KW-0269">Exonuclease</keyword>
<dbReference type="InterPro" id="IPR013520">
    <property type="entry name" value="Ribonucl_H"/>
</dbReference>
<reference evidence="6 7" key="1">
    <citation type="journal article" date="2012" name="Nature">
        <title>Repeated polyploidization of Gossypium genomes and the evolution of spinnable cotton fibres.</title>
        <authorList>
            <person name="Paterson A.H."/>
            <person name="Wendel J.F."/>
            <person name="Gundlach H."/>
            <person name="Guo H."/>
            <person name="Jenkins J."/>
            <person name="Jin D."/>
            <person name="Llewellyn D."/>
            <person name="Showmaker K.C."/>
            <person name="Shu S."/>
            <person name="Udall J."/>
            <person name="Yoo M.J."/>
            <person name="Byers R."/>
            <person name="Chen W."/>
            <person name="Doron-Faigenboim A."/>
            <person name="Duke M.V."/>
            <person name="Gong L."/>
            <person name="Grimwood J."/>
            <person name="Grover C."/>
            <person name="Grupp K."/>
            <person name="Hu G."/>
            <person name="Lee T.H."/>
            <person name="Li J."/>
            <person name="Lin L."/>
            <person name="Liu T."/>
            <person name="Marler B.S."/>
            <person name="Page J.T."/>
            <person name="Roberts A.W."/>
            <person name="Romanel E."/>
            <person name="Sanders W.S."/>
            <person name="Szadkowski E."/>
            <person name="Tan X."/>
            <person name="Tang H."/>
            <person name="Xu C."/>
            <person name="Wang J."/>
            <person name="Wang Z."/>
            <person name="Zhang D."/>
            <person name="Zhang L."/>
            <person name="Ashrafi H."/>
            <person name="Bedon F."/>
            <person name="Bowers J.E."/>
            <person name="Brubaker C.L."/>
            <person name="Chee P.W."/>
            <person name="Das S."/>
            <person name="Gingle A.R."/>
            <person name="Haigler C.H."/>
            <person name="Harker D."/>
            <person name="Hoffmann L.V."/>
            <person name="Hovav R."/>
            <person name="Jones D.C."/>
            <person name="Lemke C."/>
            <person name="Mansoor S."/>
            <person name="ur Rahman M."/>
            <person name="Rainville L.N."/>
            <person name="Rambani A."/>
            <person name="Reddy U.K."/>
            <person name="Rong J.K."/>
            <person name="Saranga Y."/>
            <person name="Scheffler B.E."/>
            <person name="Scheffler J.A."/>
            <person name="Stelly D.M."/>
            <person name="Triplett B.A."/>
            <person name="Van Deynze A."/>
            <person name="Vaslin M.F."/>
            <person name="Waghmare V.N."/>
            <person name="Walford S.A."/>
            <person name="Wright R.J."/>
            <person name="Zaki E.A."/>
            <person name="Zhang T."/>
            <person name="Dennis E.S."/>
            <person name="Mayer K.F."/>
            <person name="Peterson D.G."/>
            <person name="Rokhsar D.S."/>
            <person name="Wang X."/>
            <person name="Schmutz J."/>
        </authorList>
    </citation>
    <scope>NUCLEOTIDE SEQUENCE [LARGE SCALE GENOMIC DNA]</scope>
</reference>
<dbReference type="Pfam" id="PF00929">
    <property type="entry name" value="RNase_T"/>
    <property type="match status" value="1"/>
</dbReference>
<evidence type="ECO:0000313" key="6">
    <source>
        <dbReference type="EMBL" id="KJB83831.1"/>
    </source>
</evidence>
<sequence length="249" mass="28077">MDGISNAFSVLEIDVDDHLPLSTASTISGPATLLLSFNDPGKSKSNEKGSIEDKQSEAYSSLLSENYKLPLVWIDMEMTGLDIEVDRILEIACIITDGKLTKSVEGPDLVIHQSKECLDRMGEWCQNHHGASGLTQKVLESTVSEREAEKQVIEFVKRNVGTYTPHIAGNSIYMDFLFLKKYMPDLASLFSHVVVDVSSIRALCMRWYPKDQENAPLKEKKHRAMDDIKESILELKYFKETIFKAKSKK</sequence>
<dbReference type="InterPro" id="IPR022894">
    <property type="entry name" value="Oligoribonuclease"/>
</dbReference>
<dbReference type="NCBIfam" id="NF003765">
    <property type="entry name" value="PRK05359.1"/>
    <property type="match status" value="1"/>
</dbReference>
<evidence type="ECO:0000313" key="7">
    <source>
        <dbReference type="Proteomes" id="UP000032304"/>
    </source>
</evidence>
<dbReference type="PANTHER" id="PTHR11046">
    <property type="entry name" value="OLIGORIBONUCLEASE, MITOCHONDRIAL"/>
    <property type="match status" value="1"/>
</dbReference>
<evidence type="ECO:0000256" key="3">
    <source>
        <dbReference type="ARBA" id="ARBA00022801"/>
    </source>
</evidence>
<evidence type="ECO:0000259" key="5">
    <source>
        <dbReference type="SMART" id="SM00479"/>
    </source>
</evidence>
<organism evidence="6 7">
    <name type="scientific">Gossypium raimondii</name>
    <name type="common">Peruvian cotton</name>
    <name type="synonym">Gossypium klotzschianum subsp. raimondii</name>
    <dbReference type="NCBI Taxonomy" id="29730"/>
    <lineage>
        <taxon>Eukaryota</taxon>
        <taxon>Viridiplantae</taxon>
        <taxon>Streptophyta</taxon>
        <taxon>Embryophyta</taxon>
        <taxon>Tracheophyta</taxon>
        <taxon>Spermatophyta</taxon>
        <taxon>Magnoliopsida</taxon>
        <taxon>eudicotyledons</taxon>
        <taxon>Gunneridae</taxon>
        <taxon>Pentapetalae</taxon>
        <taxon>rosids</taxon>
        <taxon>malvids</taxon>
        <taxon>Malvales</taxon>
        <taxon>Malvaceae</taxon>
        <taxon>Malvoideae</taxon>
        <taxon>Gossypium</taxon>
    </lineage>
</organism>
<proteinExistence type="inferred from homology"/>
<dbReference type="GO" id="GO:0000175">
    <property type="term" value="F:3'-5'-RNA exonuclease activity"/>
    <property type="evidence" value="ECO:0007669"/>
    <property type="project" value="InterPro"/>
</dbReference>
<dbReference type="STRING" id="29730.A0A0D2VJ02"/>